<gene>
    <name evidence="3" type="ORF">HAZT_HAZT007706</name>
</gene>
<evidence type="ECO:0000259" key="2">
    <source>
        <dbReference type="Pfam" id="PF04127"/>
    </source>
</evidence>
<dbReference type="InterPro" id="IPR035929">
    <property type="entry name" value="CoaB-like_sf"/>
</dbReference>
<comment type="caution">
    <text evidence="3">The sequence shown here is derived from an EMBL/GenBank/DDBJ whole genome shotgun (WGS) entry which is preliminary data.</text>
</comment>
<dbReference type="Gene3D" id="3.40.50.10300">
    <property type="entry name" value="CoaB-like"/>
    <property type="match status" value="1"/>
</dbReference>
<sequence length="321" mass="36264">MASDWEIFYKQTFPPLEFDNVCERLRRWCQYHAAHKHKVALVTSGGTTVPLERNTVRFLDNFSVGTRGAASCEQFLQLGYAVVFVHREASVLPFARHLHPARVLDALAGLRPLVRCYRKAVLGDMLLAIPFSSLTSYLWYLRAVCECLEQETRHAPAALYLAAAVADYYIPEEKLSEHKLESCTGPLSIELELVPKMLLPMMNVWSPSLYVVSFKLETDVTKLLTKAKAALHKYGHHLVVGNLLQTRREQVTLVEPSSLCNKIHSASGEKSLSTSTTDEFSVETHILQLSDDNRSAGLEIEERIVMEICSRHESFIKNRCS</sequence>
<reference evidence="3" key="3">
    <citation type="submission" date="2019-06" db="EMBL/GenBank/DDBJ databases">
        <authorList>
            <person name="Poynton C."/>
            <person name="Hasenbein S."/>
            <person name="Benoit J.B."/>
            <person name="Sepulveda M.S."/>
            <person name="Poelchau M.F."/>
            <person name="Murali S.C."/>
            <person name="Chen S."/>
            <person name="Glastad K.M."/>
            <person name="Werren J.H."/>
            <person name="Vineis J.H."/>
            <person name="Bowen J.L."/>
            <person name="Friedrich M."/>
            <person name="Jones J."/>
            <person name="Robertson H.M."/>
            <person name="Feyereisen R."/>
            <person name="Mechler-Hickson A."/>
            <person name="Mathers N."/>
            <person name="Lee C.E."/>
            <person name="Colbourne J.K."/>
            <person name="Biales A."/>
            <person name="Johnston J.S."/>
            <person name="Wellborn G.A."/>
            <person name="Rosendale A.J."/>
            <person name="Cridge A.G."/>
            <person name="Munoz-Torres M.C."/>
            <person name="Bain P.A."/>
            <person name="Manny A.R."/>
            <person name="Major K.M."/>
            <person name="Lambert F.N."/>
            <person name="Vulpe C.D."/>
            <person name="Tuck P."/>
            <person name="Blalock B.J."/>
            <person name="Lin Y.-Y."/>
            <person name="Smith M.E."/>
            <person name="Ochoa-Acuna H."/>
            <person name="Chen M.-J.M."/>
            <person name="Childers C.P."/>
            <person name="Qu J."/>
            <person name="Dugan S."/>
            <person name="Lee S.L."/>
            <person name="Chao H."/>
            <person name="Dinh H."/>
            <person name="Han Y."/>
            <person name="Doddapaneni H."/>
            <person name="Worley K.C."/>
            <person name="Muzny D.M."/>
            <person name="Gibbs R.A."/>
            <person name="Richards S."/>
        </authorList>
    </citation>
    <scope>NUCLEOTIDE SEQUENCE</scope>
    <source>
        <strain evidence="3">HAZT.00-mixed</strain>
        <tissue evidence="3">Whole organism</tissue>
    </source>
</reference>
<dbReference type="GO" id="GO:0015937">
    <property type="term" value="P:coenzyme A biosynthetic process"/>
    <property type="evidence" value="ECO:0007669"/>
    <property type="project" value="UniProtKB-ARBA"/>
</dbReference>
<reference evidence="3" key="1">
    <citation type="submission" date="2014-08" db="EMBL/GenBank/DDBJ databases">
        <authorList>
            <person name="Murali S."/>
            <person name="Richards S."/>
            <person name="Bandaranaike D."/>
            <person name="Bellair M."/>
            <person name="Blankenburg K."/>
            <person name="Chao H."/>
            <person name="Dinh H."/>
            <person name="Doddapaneni H."/>
            <person name="Dugan-Rocha S."/>
            <person name="Elkadiri S."/>
            <person name="Gnanaolivu R."/>
            <person name="Hughes D."/>
            <person name="Lee S."/>
            <person name="Li M."/>
            <person name="Ming W."/>
            <person name="Munidasa M."/>
            <person name="Muniz J."/>
            <person name="Nguyen L."/>
            <person name="Osuji N."/>
            <person name="Pu L.-L."/>
            <person name="Puazo M."/>
            <person name="Skinner E."/>
            <person name="Qu C."/>
            <person name="Quiroz J."/>
            <person name="Raj R."/>
            <person name="Weissenberger G."/>
            <person name="Xin Y."/>
            <person name="Zou X."/>
            <person name="Han Y."/>
            <person name="Worley K."/>
            <person name="Muzny D."/>
            <person name="Gibbs R."/>
        </authorList>
    </citation>
    <scope>NUCLEOTIDE SEQUENCE</scope>
    <source>
        <strain evidence="3">HAZT.00-mixed</strain>
        <tissue evidence="3">Whole organism</tissue>
    </source>
</reference>
<dbReference type="Pfam" id="PF04127">
    <property type="entry name" value="DFP"/>
    <property type="match status" value="1"/>
</dbReference>
<dbReference type="AlphaFoldDB" id="A0A6A0HCX7"/>
<dbReference type="OrthoDB" id="70224at2759"/>
<dbReference type="SUPFAM" id="SSF102645">
    <property type="entry name" value="CoaB-like"/>
    <property type="match status" value="1"/>
</dbReference>
<name>A0A6A0HCX7_HYAAZ</name>
<proteinExistence type="inferred from homology"/>
<dbReference type="EMBL" id="JQDR03001208">
    <property type="protein sequence ID" value="KAA0203636.1"/>
    <property type="molecule type" value="Genomic_DNA"/>
</dbReference>
<protein>
    <recommendedName>
        <fullName evidence="2">DNA/pantothenate metabolism flavoprotein C-terminal domain-containing protein</fullName>
    </recommendedName>
</protein>
<dbReference type="GO" id="GO:0003824">
    <property type="term" value="F:catalytic activity"/>
    <property type="evidence" value="ECO:0007669"/>
    <property type="project" value="UniProtKB-ARBA"/>
</dbReference>
<reference evidence="3" key="2">
    <citation type="journal article" date="2018" name="Environ. Sci. Technol.">
        <title>The Toxicogenome of Hyalella azteca: A Model for Sediment Ecotoxicology and Evolutionary Toxicology.</title>
        <authorList>
            <person name="Poynton H.C."/>
            <person name="Hasenbein S."/>
            <person name="Benoit J.B."/>
            <person name="Sepulveda M.S."/>
            <person name="Poelchau M.F."/>
            <person name="Hughes D.S.T."/>
            <person name="Murali S.C."/>
            <person name="Chen S."/>
            <person name="Glastad K.M."/>
            <person name="Goodisman M.A.D."/>
            <person name="Werren J.H."/>
            <person name="Vineis J.H."/>
            <person name="Bowen J.L."/>
            <person name="Friedrich M."/>
            <person name="Jones J."/>
            <person name="Robertson H.M."/>
            <person name="Feyereisen R."/>
            <person name="Mechler-Hickson A."/>
            <person name="Mathers N."/>
            <person name="Lee C.E."/>
            <person name="Colbourne J.K."/>
            <person name="Biales A."/>
            <person name="Johnston J.S."/>
            <person name="Wellborn G.A."/>
            <person name="Rosendale A.J."/>
            <person name="Cridge A.G."/>
            <person name="Munoz-Torres M.C."/>
            <person name="Bain P.A."/>
            <person name="Manny A.R."/>
            <person name="Major K.M."/>
            <person name="Lambert F.N."/>
            <person name="Vulpe C.D."/>
            <person name="Tuck P."/>
            <person name="Blalock B.J."/>
            <person name="Lin Y.Y."/>
            <person name="Smith M.E."/>
            <person name="Ochoa-Acuna H."/>
            <person name="Chen M.M."/>
            <person name="Childers C.P."/>
            <person name="Qu J."/>
            <person name="Dugan S."/>
            <person name="Lee S.L."/>
            <person name="Chao H."/>
            <person name="Dinh H."/>
            <person name="Han Y."/>
            <person name="Doddapaneni H."/>
            <person name="Worley K.C."/>
            <person name="Muzny D.M."/>
            <person name="Gibbs R.A."/>
            <person name="Richards S."/>
        </authorList>
    </citation>
    <scope>NUCLEOTIDE SEQUENCE</scope>
    <source>
        <strain evidence="3">HAZT.00-mixed</strain>
        <tissue evidence="3">Whole organism</tissue>
    </source>
</reference>
<dbReference type="PANTHER" id="PTHR12290">
    <property type="entry name" value="CORNICHON-RELATED"/>
    <property type="match status" value="1"/>
</dbReference>
<accession>A0A6A0HCX7</accession>
<dbReference type="InterPro" id="IPR007085">
    <property type="entry name" value="DNA/pantothenate-metab_flavo_C"/>
</dbReference>
<feature type="domain" description="DNA/pantothenate metabolism flavoprotein C-terminal" evidence="2">
    <location>
        <begin position="158"/>
        <end position="248"/>
    </location>
</feature>
<evidence type="ECO:0000313" key="3">
    <source>
        <dbReference type="EMBL" id="KAA0203636.1"/>
    </source>
</evidence>
<evidence type="ECO:0000256" key="1">
    <source>
        <dbReference type="ARBA" id="ARBA00005703"/>
    </source>
</evidence>
<dbReference type="Proteomes" id="UP000711488">
    <property type="component" value="Unassembled WGS sequence"/>
</dbReference>
<organism evidence="3">
    <name type="scientific">Hyalella azteca</name>
    <name type="common">Amphipod</name>
    <dbReference type="NCBI Taxonomy" id="294128"/>
    <lineage>
        <taxon>Eukaryota</taxon>
        <taxon>Metazoa</taxon>
        <taxon>Ecdysozoa</taxon>
        <taxon>Arthropoda</taxon>
        <taxon>Crustacea</taxon>
        <taxon>Multicrustacea</taxon>
        <taxon>Malacostraca</taxon>
        <taxon>Eumalacostraca</taxon>
        <taxon>Peracarida</taxon>
        <taxon>Amphipoda</taxon>
        <taxon>Senticaudata</taxon>
        <taxon>Talitrida</taxon>
        <taxon>Talitroidea</taxon>
        <taxon>Hyalellidae</taxon>
        <taxon>Hyalella</taxon>
    </lineage>
</organism>
<comment type="similarity">
    <text evidence="1">Belongs to the PPC synthetase family.</text>
</comment>